<dbReference type="EC" id="2.1.1.-" evidence="2"/>
<keyword evidence="3" id="KW-1185">Reference proteome</keyword>
<comment type="caution">
    <text evidence="2">The sequence shown here is derived from an EMBL/GenBank/DDBJ whole genome shotgun (WGS) entry which is preliminary data.</text>
</comment>
<dbReference type="CDD" id="cd08161">
    <property type="entry name" value="SET"/>
    <property type="match status" value="1"/>
</dbReference>
<keyword evidence="2" id="KW-0489">Methyltransferase</keyword>
<dbReference type="GO" id="GO:0008168">
    <property type="term" value="F:methyltransferase activity"/>
    <property type="evidence" value="ECO:0007669"/>
    <property type="project" value="UniProtKB-KW"/>
</dbReference>
<dbReference type="EMBL" id="JBELPZ010000001">
    <property type="protein sequence ID" value="MFL9843233.1"/>
    <property type="molecule type" value="Genomic_DNA"/>
</dbReference>
<dbReference type="GO" id="GO:0032259">
    <property type="term" value="P:methylation"/>
    <property type="evidence" value="ECO:0007669"/>
    <property type="project" value="UniProtKB-KW"/>
</dbReference>
<dbReference type="RefSeq" id="WP_408083466.1">
    <property type="nucleotide sequence ID" value="NZ_JBELPZ010000001.1"/>
</dbReference>
<gene>
    <name evidence="2" type="ORF">ABS766_02265</name>
</gene>
<dbReference type="PROSITE" id="PS50280">
    <property type="entry name" value="SET"/>
    <property type="match status" value="1"/>
</dbReference>
<dbReference type="Gene3D" id="2.170.270.10">
    <property type="entry name" value="SET domain"/>
    <property type="match status" value="1"/>
</dbReference>
<protein>
    <submittedName>
        <fullName evidence="2">SET domain-containing protein</fullName>
        <ecNumber evidence="2">2.1.1.-</ecNumber>
    </submittedName>
</protein>
<organism evidence="2 3">
    <name type="scientific">Flavobacterium rhizosphaerae</name>
    <dbReference type="NCBI Taxonomy" id="3163298"/>
    <lineage>
        <taxon>Bacteria</taxon>
        <taxon>Pseudomonadati</taxon>
        <taxon>Bacteroidota</taxon>
        <taxon>Flavobacteriia</taxon>
        <taxon>Flavobacteriales</taxon>
        <taxon>Flavobacteriaceae</taxon>
        <taxon>Flavobacterium</taxon>
    </lineage>
</organism>
<proteinExistence type="predicted"/>
<evidence type="ECO:0000259" key="1">
    <source>
        <dbReference type="PROSITE" id="PS50280"/>
    </source>
</evidence>
<keyword evidence="2" id="KW-0808">Transferase</keyword>
<dbReference type="SUPFAM" id="SSF82199">
    <property type="entry name" value="SET domain"/>
    <property type="match status" value="1"/>
</dbReference>
<feature type="domain" description="SET" evidence="1">
    <location>
        <begin position="4"/>
        <end position="112"/>
    </location>
</feature>
<evidence type="ECO:0000313" key="3">
    <source>
        <dbReference type="Proteomes" id="UP001629156"/>
    </source>
</evidence>
<dbReference type="Pfam" id="PF00856">
    <property type="entry name" value="SET"/>
    <property type="match status" value="1"/>
</dbReference>
<evidence type="ECO:0000313" key="2">
    <source>
        <dbReference type="EMBL" id="MFL9843233.1"/>
    </source>
</evidence>
<accession>A0ABW8YSV4</accession>
<name>A0ABW8YSV4_9FLAO</name>
<reference evidence="2 3" key="1">
    <citation type="submission" date="2024-06" db="EMBL/GenBank/DDBJ databases">
        <authorList>
            <person name="Kaempfer P."/>
            <person name="Viver T."/>
        </authorList>
    </citation>
    <scope>NUCLEOTIDE SEQUENCE [LARGE SCALE GENOMIC DNA]</scope>
    <source>
        <strain evidence="2 3">ST-119</strain>
    </source>
</reference>
<dbReference type="InterPro" id="IPR001214">
    <property type="entry name" value="SET_dom"/>
</dbReference>
<dbReference type="Proteomes" id="UP001629156">
    <property type="component" value="Unassembled WGS sequence"/>
</dbReference>
<sequence length="201" mass="23476">MMHPETEVRFISDRVGYGVVAKNFIPKGTITWVQDDLDTIYSAEAIQKLNPLMLDYIETYCFTNGRGEKVLCWDIAKYVNHSFNSNCVTTAYDFEIAIRDIYPGEQITDDYGYLNVSEPFEAEDEGYERKVVYPDDILRYHEQWDKAVLDNLFDIGSVHQPLKKFIPALHWEGFSRVIAGQEQLRSILTCYYDQKIIDRLF</sequence>
<dbReference type="InterPro" id="IPR046341">
    <property type="entry name" value="SET_dom_sf"/>
</dbReference>